<evidence type="ECO:0000256" key="1">
    <source>
        <dbReference type="ARBA" id="ARBA00006817"/>
    </source>
</evidence>
<dbReference type="Pfam" id="PF08327">
    <property type="entry name" value="AHSA1"/>
    <property type="match status" value="1"/>
</dbReference>
<protein>
    <submittedName>
        <fullName evidence="3">SRPBCC domain-containing protein</fullName>
    </submittedName>
</protein>
<dbReference type="EMBL" id="QPMM01000014">
    <property type="protein sequence ID" value="RFS19262.1"/>
    <property type="molecule type" value="Genomic_DNA"/>
</dbReference>
<dbReference type="RefSeq" id="WP_116978315.1">
    <property type="nucleotide sequence ID" value="NZ_QPMM01000014.1"/>
</dbReference>
<dbReference type="AlphaFoldDB" id="A0A3E1Y3P9"/>
<organism evidence="3 4">
    <name type="scientific">Chitinophaga silvatica</name>
    <dbReference type="NCBI Taxonomy" id="2282649"/>
    <lineage>
        <taxon>Bacteria</taxon>
        <taxon>Pseudomonadati</taxon>
        <taxon>Bacteroidota</taxon>
        <taxon>Chitinophagia</taxon>
        <taxon>Chitinophagales</taxon>
        <taxon>Chitinophagaceae</taxon>
        <taxon>Chitinophaga</taxon>
    </lineage>
</organism>
<gene>
    <name evidence="3" type="ORF">DVR12_23800</name>
</gene>
<dbReference type="InterPro" id="IPR023393">
    <property type="entry name" value="START-like_dom_sf"/>
</dbReference>
<dbReference type="Proteomes" id="UP000260644">
    <property type="component" value="Unassembled WGS sequence"/>
</dbReference>
<evidence type="ECO:0000313" key="4">
    <source>
        <dbReference type="Proteomes" id="UP000260644"/>
    </source>
</evidence>
<dbReference type="CDD" id="cd07814">
    <property type="entry name" value="SRPBCC_CalC_Aha1-like"/>
    <property type="match status" value="1"/>
</dbReference>
<dbReference type="InterPro" id="IPR013538">
    <property type="entry name" value="ASHA1/2-like_C"/>
</dbReference>
<dbReference type="SUPFAM" id="SSF55961">
    <property type="entry name" value="Bet v1-like"/>
    <property type="match status" value="1"/>
</dbReference>
<evidence type="ECO:0000313" key="3">
    <source>
        <dbReference type="EMBL" id="RFS19262.1"/>
    </source>
</evidence>
<keyword evidence="4" id="KW-1185">Reference proteome</keyword>
<evidence type="ECO:0000259" key="2">
    <source>
        <dbReference type="Pfam" id="PF08327"/>
    </source>
</evidence>
<dbReference type="Gene3D" id="3.30.530.20">
    <property type="match status" value="1"/>
</dbReference>
<comment type="caution">
    <text evidence="3">The sequence shown here is derived from an EMBL/GenBank/DDBJ whole genome shotgun (WGS) entry which is preliminary data.</text>
</comment>
<reference evidence="3 4" key="1">
    <citation type="submission" date="2018-07" db="EMBL/GenBank/DDBJ databases">
        <title>Chitinophaga K2CV101002-2 sp. nov., isolated from a monsoon evergreen broad-leaved forest soil.</title>
        <authorList>
            <person name="Lv Y."/>
        </authorList>
    </citation>
    <scope>NUCLEOTIDE SEQUENCE [LARGE SCALE GENOMIC DNA]</scope>
    <source>
        <strain evidence="3 4">GDMCC 1.1288</strain>
    </source>
</reference>
<accession>A0A3E1Y3P9</accession>
<comment type="similarity">
    <text evidence="1">Belongs to the AHA1 family.</text>
</comment>
<name>A0A3E1Y3P9_9BACT</name>
<sequence length="163" mass="18500">MENRTTTSEVFIEETFNAGIERVFKAWTDPDKLMQWYAPEGCTFHIKTMNIKTGGKFHTCITNPQFGDCWCIGEYKEVTPYSRIVFTLLNADENGNPIDPATIGMDPDWPGETLVTVTLTEENGKTKLQLRQTVAQALAQKTGAYPSWLQMLNKMRILITQSK</sequence>
<proteinExistence type="inferred from homology"/>
<feature type="domain" description="Activator of Hsp90 ATPase homologue 1/2-like C-terminal" evidence="2">
    <location>
        <begin position="18"/>
        <end position="157"/>
    </location>
</feature>
<dbReference type="OrthoDB" id="384974at2"/>